<evidence type="ECO:0000313" key="2">
    <source>
        <dbReference type="EMBL" id="RAL66578.1"/>
    </source>
</evidence>
<keyword evidence="3" id="KW-1185">Reference proteome</keyword>
<feature type="region of interest" description="Disordered" evidence="1">
    <location>
        <begin position="47"/>
        <end position="102"/>
    </location>
</feature>
<dbReference type="Proteomes" id="UP000249056">
    <property type="component" value="Unassembled WGS sequence"/>
</dbReference>
<accession>A0A395J365</accession>
<name>A0A395J365_9HELO</name>
<protein>
    <submittedName>
        <fullName evidence="2">Uncharacterized protein</fullName>
    </submittedName>
</protein>
<gene>
    <name evidence="2" type="ORF">DID88_006268</name>
</gene>
<sequence length="113" mass="12164">MSGADSDPDFEFLDNSHMPFEATYSSNNLFEEFSNDSPPYYSAYATPSVAGHKSPEQPSFIGTAVLQTPLSAPSTASPAGSSQSSSSDSMEYNRKSSSDSSRSALKLWLRNYG</sequence>
<reference evidence="2 3" key="1">
    <citation type="submission" date="2018-06" db="EMBL/GenBank/DDBJ databases">
        <title>Genome Sequence of the Brown Rot Fungal Pathogen Monilinia fructigena.</title>
        <authorList>
            <person name="Landi L."/>
            <person name="De Miccolis Angelini R.M."/>
            <person name="Pollastro S."/>
            <person name="Abate D."/>
            <person name="Faretra F."/>
            <person name="Romanazzi G."/>
        </authorList>
    </citation>
    <scope>NUCLEOTIDE SEQUENCE [LARGE SCALE GENOMIC DNA]</scope>
    <source>
        <strain evidence="2 3">Mfrg269</strain>
    </source>
</reference>
<evidence type="ECO:0000313" key="3">
    <source>
        <dbReference type="Proteomes" id="UP000249056"/>
    </source>
</evidence>
<dbReference type="AlphaFoldDB" id="A0A395J365"/>
<proteinExistence type="predicted"/>
<feature type="compositionally biased region" description="Low complexity" evidence="1">
    <location>
        <begin position="69"/>
        <end position="89"/>
    </location>
</feature>
<comment type="caution">
    <text evidence="2">The sequence shown here is derived from an EMBL/GenBank/DDBJ whole genome shotgun (WGS) entry which is preliminary data.</text>
</comment>
<evidence type="ECO:0000256" key="1">
    <source>
        <dbReference type="SAM" id="MobiDB-lite"/>
    </source>
</evidence>
<dbReference type="EMBL" id="QKRW01000006">
    <property type="protein sequence ID" value="RAL66578.1"/>
    <property type="molecule type" value="Genomic_DNA"/>
</dbReference>
<organism evidence="2 3">
    <name type="scientific">Monilinia fructigena</name>
    <dbReference type="NCBI Taxonomy" id="38457"/>
    <lineage>
        <taxon>Eukaryota</taxon>
        <taxon>Fungi</taxon>
        <taxon>Dikarya</taxon>
        <taxon>Ascomycota</taxon>
        <taxon>Pezizomycotina</taxon>
        <taxon>Leotiomycetes</taxon>
        <taxon>Helotiales</taxon>
        <taxon>Sclerotiniaceae</taxon>
        <taxon>Monilinia</taxon>
    </lineage>
</organism>